<dbReference type="Proteomes" id="UP000076555">
    <property type="component" value="Unassembled WGS sequence"/>
</dbReference>
<evidence type="ECO:0000313" key="2">
    <source>
        <dbReference type="Proteomes" id="UP000076555"/>
    </source>
</evidence>
<evidence type="ECO:0000313" key="1">
    <source>
        <dbReference type="EMBL" id="KZL49408.1"/>
    </source>
</evidence>
<proteinExistence type="predicted"/>
<comment type="caution">
    <text evidence="1">The sequence shown here is derived from an EMBL/GenBank/DDBJ whole genome shotgun (WGS) entry which is preliminary data.</text>
</comment>
<accession>A0A166J9I4</accession>
<dbReference type="GO" id="GO:0004519">
    <property type="term" value="F:endonuclease activity"/>
    <property type="evidence" value="ECO:0007669"/>
    <property type="project" value="UniProtKB-KW"/>
</dbReference>
<dbReference type="AlphaFoldDB" id="A0A166J9I4"/>
<keyword evidence="1" id="KW-0378">Hydrolase</keyword>
<reference evidence="1 2" key="1">
    <citation type="submission" date="2016-04" db="EMBL/GenBank/DDBJ databases">
        <title>Draft Genome Assembly of the Bloom-forming Cyanobacterium Nodularia spumigena Strain CENA596 in Shrimp Production Ponds.</title>
        <authorList>
            <person name="Popin R.V."/>
            <person name="Rigonato J."/>
            <person name="Abreu V.A."/>
            <person name="Andreote A.P."/>
            <person name="Silveira S.B."/>
            <person name="Odebrecht C."/>
            <person name="Fiore M.F."/>
        </authorList>
    </citation>
    <scope>NUCLEOTIDE SEQUENCE [LARGE SCALE GENOMIC DNA]</scope>
    <source>
        <strain evidence="1 2">CENA596</strain>
    </source>
</reference>
<dbReference type="RefSeq" id="WP_006194366.1">
    <property type="nucleotide sequence ID" value="NZ_CAWMRI010000172.1"/>
</dbReference>
<dbReference type="InterPro" id="IPR018577">
    <property type="entry name" value="Restrct_endonuc_II_Bpu10I"/>
</dbReference>
<keyword evidence="1" id="KW-0540">Nuclease</keyword>
<protein>
    <submittedName>
        <fullName evidence="1">Restriction endonuclease</fullName>
    </submittedName>
</protein>
<dbReference type="EMBL" id="LWAJ01000172">
    <property type="protein sequence ID" value="KZL49408.1"/>
    <property type="molecule type" value="Genomic_DNA"/>
</dbReference>
<name>A0A166J9I4_NODSP</name>
<dbReference type="REBASE" id="159147">
    <property type="entry name" value="Nsp596ORF12900P"/>
</dbReference>
<keyword evidence="1" id="KW-0255">Endonuclease</keyword>
<organism evidence="1 2">
    <name type="scientific">Nodularia spumigena CENA596</name>
    <dbReference type="NCBI Taxonomy" id="1819295"/>
    <lineage>
        <taxon>Bacteria</taxon>
        <taxon>Bacillati</taxon>
        <taxon>Cyanobacteriota</taxon>
        <taxon>Cyanophyceae</taxon>
        <taxon>Nostocales</taxon>
        <taxon>Nodulariaceae</taxon>
        <taxon>Nodularia</taxon>
    </lineage>
</organism>
<sequence length="303" mass="34885">MPQLPTPHYDKIIACLKNPRLPDADKERFQEAVNKYNQWIQALESVEQGQPDTVEKLVEVTNQYKRFVELDLIFDSQDNFLYRQKGQLKLDNSILEEFLPQVIYRSLKGIDNTFEVGPKKTFAGLSFLSSLGNPGIGGEPTLRTKNQDFVLGKKLYLKTSFDSQFTSSKLVESYLGYVCAECKTNLDKTMFQEAVATSRDLKLAVPSSLYFLVCEFLDMTPVSITATQIDDVLIVRKSKRISANIRQEYKTPESRQQHRQEYADFIEMSKYYPDVFQKMIDKIQTLVDDTAPKVDQVLKRGHF</sequence>
<dbReference type="OrthoDB" id="9806531at2"/>
<dbReference type="Pfam" id="PF09549">
    <property type="entry name" value="RE_Bpu10I"/>
    <property type="match status" value="1"/>
</dbReference>
<gene>
    <name evidence="1" type="ORF">A2T98_12895</name>
</gene>